<geneLocation type="plasmid" evidence="3">
    <name>pChV1</name>
</geneLocation>
<dbReference type="EMBL" id="MG651603">
    <property type="protein sequence ID" value="AVV48147.1"/>
    <property type="molecule type" value="Genomic_DNA"/>
</dbReference>
<dbReference type="GO" id="GO:0003677">
    <property type="term" value="F:DNA binding"/>
    <property type="evidence" value="ECO:0007669"/>
    <property type="project" value="InterPro"/>
</dbReference>
<dbReference type="PROSITE" id="PS50943">
    <property type="entry name" value="HTH_CROC1"/>
    <property type="match status" value="1"/>
</dbReference>
<organism evidence="3">
    <name type="scientific">Chromobacterium violaceum</name>
    <dbReference type="NCBI Taxonomy" id="536"/>
    <lineage>
        <taxon>Bacteria</taxon>
        <taxon>Pseudomonadati</taxon>
        <taxon>Pseudomonadota</taxon>
        <taxon>Betaproteobacteria</taxon>
        <taxon>Neisseriales</taxon>
        <taxon>Chromobacteriaceae</taxon>
        <taxon>Chromobacterium</taxon>
    </lineage>
</organism>
<evidence type="ECO:0000256" key="1">
    <source>
        <dbReference type="SAM" id="MobiDB-lite"/>
    </source>
</evidence>
<feature type="region of interest" description="Disordered" evidence="1">
    <location>
        <begin position="95"/>
        <end position="115"/>
    </location>
</feature>
<reference evidence="3" key="1">
    <citation type="journal article" date="2018" name="Sci. Rep.">
        <title>Identification and DNA annotation of a plasmid isolated from Chromobacterium violaceum.</title>
        <authorList>
            <person name="Lima D.C."/>
            <person name="Nyberg L.K."/>
            <person name="Westerlund F."/>
            <person name="Batistuzzo de Medeiros S.R."/>
        </authorList>
    </citation>
    <scope>NUCLEOTIDE SEQUENCE</scope>
    <source>
        <strain evidence="3">ATCC 12472</strain>
        <plasmid evidence="3">pChV1</plasmid>
    </source>
</reference>
<dbReference type="InterPro" id="IPR010982">
    <property type="entry name" value="Lambda_DNA-bd_dom_sf"/>
</dbReference>
<keyword evidence="3" id="KW-0614">Plasmid</keyword>
<dbReference type="RefSeq" id="WP_052262947.1">
    <property type="nucleotide sequence ID" value="NZ_CP050991.1"/>
</dbReference>
<dbReference type="Gene3D" id="1.10.260.40">
    <property type="entry name" value="lambda repressor-like DNA-binding domains"/>
    <property type="match status" value="1"/>
</dbReference>
<evidence type="ECO:0000313" key="3">
    <source>
        <dbReference type="EMBL" id="AVV48147.1"/>
    </source>
</evidence>
<dbReference type="SMART" id="SM00530">
    <property type="entry name" value="HTH_XRE"/>
    <property type="match status" value="1"/>
</dbReference>
<evidence type="ECO:0000259" key="2">
    <source>
        <dbReference type="PROSITE" id="PS50943"/>
    </source>
</evidence>
<name>A0A2R4K2N5_CHRVL</name>
<dbReference type="SUPFAM" id="SSF47413">
    <property type="entry name" value="lambda repressor-like DNA-binding domains"/>
    <property type="match status" value="1"/>
</dbReference>
<feature type="domain" description="HTH cro/C1-type" evidence="2">
    <location>
        <begin position="43"/>
        <end position="97"/>
    </location>
</feature>
<dbReference type="InterPro" id="IPR001387">
    <property type="entry name" value="Cro/C1-type_HTH"/>
</dbReference>
<protein>
    <recommendedName>
        <fullName evidence="2">HTH cro/C1-type domain-containing protein</fullName>
    </recommendedName>
</protein>
<sequence length="115" mass="12856">MFIVVKYKYNFYDVFCFYNIQDVSWEPAMHYPVRTLEQLRPLLLGLRKAAGLTQTQLAARLGVSQQSYARLEANPAAASVERLYRALRALDAELALSSPGSPPPPSAADAHGEEW</sequence>
<dbReference type="AlphaFoldDB" id="A0A2R4K2N5"/>
<dbReference type="CDD" id="cd00093">
    <property type="entry name" value="HTH_XRE"/>
    <property type="match status" value="1"/>
</dbReference>
<accession>A0A2R4K2N5</accession>
<proteinExistence type="predicted"/>
<dbReference type="Pfam" id="PF01381">
    <property type="entry name" value="HTH_3"/>
    <property type="match status" value="1"/>
</dbReference>